<proteinExistence type="predicted"/>
<dbReference type="Proteomes" id="UP000199256">
    <property type="component" value="Unassembled WGS sequence"/>
</dbReference>
<keyword evidence="1" id="KW-0812">Transmembrane</keyword>
<name>A0A1H7RGU3_9GAMM</name>
<dbReference type="RefSeq" id="WP_218140447.1">
    <property type="nucleotide sequence ID" value="NZ_FOAA01000023.1"/>
</dbReference>
<evidence type="ECO:0000313" key="2">
    <source>
        <dbReference type="EMBL" id="SEL59461.1"/>
    </source>
</evidence>
<accession>A0A1H7RGU3</accession>
<keyword evidence="1" id="KW-1133">Transmembrane helix</keyword>
<dbReference type="EMBL" id="FOAA01000023">
    <property type="protein sequence ID" value="SEL59461.1"/>
    <property type="molecule type" value="Genomic_DNA"/>
</dbReference>
<gene>
    <name evidence="2" type="ORF">SAMN05444515_1238</name>
</gene>
<dbReference type="STRING" id="1396821.SAMN05444515_1238"/>
<evidence type="ECO:0000313" key="3">
    <source>
        <dbReference type="Proteomes" id="UP000199256"/>
    </source>
</evidence>
<organism evidence="2 3">
    <name type="scientific">Ectothiorhodospira marina</name>
    <dbReference type="NCBI Taxonomy" id="1396821"/>
    <lineage>
        <taxon>Bacteria</taxon>
        <taxon>Pseudomonadati</taxon>
        <taxon>Pseudomonadota</taxon>
        <taxon>Gammaproteobacteria</taxon>
        <taxon>Chromatiales</taxon>
        <taxon>Ectothiorhodospiraceae</taxon>
        <taxon>Ectothiorhodospira</taxon>
    </lineage>
</organism>
<dbReference type="AlphaFoldDB" id="A0A1H7RGU3"/>
<evidence type="ECO:0000256" key="1">
    <source>
        <dbReference type="SAM" id="Phobius"/>
    </source>
</evidence>
<reference evidence="3" key="1">
    <citation type="submission" date="2016-10" db="EMBL/GenBank/DDBJ databases">
        <authorList>
            <person name="Varghese N."/>
            <person name="Submissions S."/>
        </authorList>
    </citation>
    <scope>NUCLEOTIDE SEQUENCE [LARGE SCALE GENOMIC DNA]</scope>
    <source>
        <strain evidence="3">DSM 241</strain>
    </source>
</reference>
<protein>
    <submittedName>
        <fullName evidence="2">Uncharacterized protein</fullName>
    </submittedName>
</protein>
<keyword evidence="1" id="KW-0472">Membrane</keyword>
<feature type="transmembrane region" description="Helical" evidence="1">
    <location>
        <begin position="6"/>
        <end position="28"/>
    </location>
</feature>
<sequence>MQSFAYVFEVLTVLTVVYLPGVNGFRVISFRRANRSERGVYHEWLENNDADA</sequence>
<keyword evidence="3" id="KW-1185">Reference proteome</keyword>